<dbReference type="GO" id="GO:0005634">
    <property type="term" value="C:nucleus"/>
    <property type="evidence" value="ECO:0007669"/>
    <property type="project" value="UniProtKB-SubCell"/>
</dbReference>
<sequence length="243" mass="25540">MSIALGRSGEGTEFGRGIAGMAAWGSAEIAAGRRLPAVAAPPRGKGKGEDGGDSACCSSSIGSNSDCSRSDDSGEPEVQSSLKGPLETMDALEDSLPIRRGISRFYNGRSKSLTNLVEISFSSSARDLAKPENAYTRKRKNLLGSCSSRGERRRPSDTPAIAGGNIPKRPTNSRRATISPAGGTSSSDSNSVEEETEPSARLRPPRHPNAKNSSLTPCEGSPPRRCHFSVRSFSLSDIAGCNR</sequence>
<keyword evidence="5" id="KW-1185">Reference proteome</keyword>
<protein>
    <submittedName>
        <fullName evidence="4">Uncharacterized protein</fullName>
    </submittedName>
</protein>
<accession>A0A7I8KBV6</accession>
<feature type="region of interest" description="Disordered" evidence="3">
    <location>
        <begin position="34"/>
        <end position="90"/>
    </location>
</feature>
<name>A0A7I8KBV6_SPIIN</name>
<dbReference type="GO" id="GO:0006950">
    <property type="term" value="P:response to stress"/>
    <property type="evidence" value="ECO:0007669"/>
    <property type="project" value="UniProtKB-ARBA"/>
</dbReference>
<keyword evidence="2" id="KW-0539">Nucleus</keyword>
<organism evidence="4 5">
    <name type="scientific">Spirodela intermedia</name>
    <name type="common">Intermediate duckweed</name>
    <dbReference type="NCBI Taxonomy" id="51605"/>
    <lineage>
        <taxon>Eukaryota</taxon>
        <taxon>Viridiplantae</taxon>
        <taxon>Streptophyta</taxon>
        <taxon>Embryophyta</taxon>
        <taxon>Tracheophyta</taxon>
        <taxon>Spermatophyta</taxon>
        <taxon>Magnoliopsida</taxon>
        <taxon>Liliopsida</taxon>
        <taxon>Araceae</taxon>
        <taxon>Lemnoideae</taxon>
        <taxon>Spirodela</taxon>
    </lineage>
</organism>
<dbReference type="InterPro" id="IPR051992">
    <property type="entry name" value="OxStress_Response_Reg"/>
</dbReference>
<dbReference type="Proteomes" id="UP000663760">
    <property type="component" value="Chromosome 4"/>
</dbReference>
<feature type="region of interest" description="Disordered" evidence="3">
    <location>
        <begin position="139"/>
        <end position="225"/>
    </location>
</feature>
<comment type="subcellular location">
    <subcellularLocation>
        <location evidence="1">Nucleus</location>
    </subcellularLocation>
</comment>
<reference evidence="4" key="1">
    <citation type="submission" date="2020-02" db="EMBL/GenBank/DDBJ databases">
        <authorList>
            <person name="Scholz U."/>
            <person name="Mascher M."/>
            <person name="Fiebig A."/>
        </authorList>
    </citation>
    <scope>NUCLEOTIDE SEQUENCE</scope>
</reference>
<evidence type="ECO:0000313" key="4">
    <source>
        <dbReference type="EMBL" id="CAA7394962.1"/>
    </source>
</evidence>
<dbReference type="OrthoDB" id="691484at2759"/>
<evidence type="ECO:0000313" key="5">
    <source>
        <dbReference type="Proteomes" id="UP000663760"/>
    </source>
</evidence>
<evidence type="ECO:0000256" key="3">
    <source>
        <dbReference type="SAM" id="MobiDB-lite"/>
    </source>
</evidence>
<proteinExistence type="predicted"/>
<dbReference type="PANTHER" id="PTHR33172">
    <property type="entry name" value="OS08G0516900 PROTEIN"/>
    <property type="match status" value="1"/>
</dbReference>
<evidence type="ECO:0000256" key="1">
    <source>
        <dbReference type="ARBA" id="ARBA00004123"/>
    </source>
</evidence>
<gene>
    <name evidence="4" type="ORF">SI8410_04005623</name>
</gene>
<dbReference type="AlphaFoldDB" id="A0A7I8KBV6"/>
<dbReference type="PANTHER" id="PTHR33172:SF96">
    <property type="entry name" value="PROTEIN OXIDATIVE STRESS 3 LIKE 3"/>
    <property type="match status" value="1"/>
</dbReference>
<feature type="compositionally biased region" description="Low complexity" evidence="3">
    <location>
        <begin position="53"/>
        <end position="67"/>
    </location>
</feature>
<evidence type="ECO:0000256" key="2">
    <source>
        <dbReference type="ARBA" id="ARBA00023242"/>
    </source>
</evidence>
<dbReference type="EMBL" id="LR746267">
    <property type="protein sequence ID" value="CAA7394962.1"/>
    <property type="molecule type" value="Genomic_DNA"/>
</dbReference>